<gene>
    <name evidence="1" type="ORF">CHR90_07010</name>
</gene>
<dbReference type="EMBL" id="NOXS01000030">
    <property type="protein sequence ID" value="OYQ19861.1"/>
    <property type="molecule type" value="Genomic_DNA"/>
</dbReference>
<comment type="caution">
    <text evidence="1">The sequence shown here is derived from an EMBL/GenBank/DDBJ whole genome shotgun (WGS) entry which is preliminary data.</text>
</comment>
<dbReference type="Proteomes" id="UP000216361">
    <property type="component" value="Unassembled WGS sequence"/>
</dbReference>
<evidence type="ECO:0000313" key="2">
    <source>
        <dbReference type="Proteomes" id="UP000216361"/>
    </source>
</evidence>
<name>A0A255XSJ2_9PROT</name>
<reference evidence="1 2" key="1">
    <citation type="submission" date="2017-07" db="EMBL/GenBank/DDBJ databases">
        <title>Elstera cyanobacteriorum sp. nov., a novel bacterium isolated from cyanobacterial aggregates in a eutrophic lake.</title>
        <authorList>
            <person name="Cai H."/>
        </authorList>
    </citation>
    <scope>NUCLEOTIDE SEQUENCE [LARGE SCALE GENOMIC DNA]</scope>
    <source>
        <strain evidence="1 2">TH019</strain>
    </source>
</reference>
<accession>A0A255XSJ2</accession>
<sequence length="254" mass="27685">MSFDLVRLWVRSRPMTDGRTYIFHLTPYTPETLSLGRLAEYATALAEVFGHRDSVHLRGIDAGSVKLALKIDDSVVTHIEARLADLATGAGPEGARSAIKRITEFLTLDGGTATLEAANDSAAVLTFPAPKPPLPPVSVTEVGCLDGRVLRLGGSGEKKVTVLLETDIGRITCDLHKSKAKEMAPYLFDWVRVTGVGVWERSPQGKWFPSSFTINTFDPLDDEGLADVLARLRSLGAGWPDSETIQKTLREIRD</sequence>
<dbReference type="AlphaFoldDB" id="A0A255XSJ2"/>
<keyword evidence="2" id="KW-1185">Reference proteome</keyword>
<protein>
    <submittedName>
        <fullName evidence="1">Uncharacterized protein</fullName>
    </submittedName>
</protein>
<evidence type="ECO:0000313" key="1">
    <source>
        <dbReference type="EMBL" id="OYQ19861.1"/>
    </source>
</evidence>
<proteinExistence type="predicted"/>
<organism evidence="1 2">
    <name type="scientific">Elstera cyanobacteriorum</name>
    <dbReference type="NCBI Taxonomy" id="2022747"/>
    <lineage>
        <taxon>Bacteria</taxon>
        <taxon>Pseudomonadati</taxon>
        <taxon>Pseudomonadota</taxon>
        <taxon>Alphaproteobacteria</taxon>
        <taxon>Rhodospirillales</taxon>
        <taxon>Rhodospirillaceae</taxon>
        <taxon>Elstera</taxon>
    </lineage>
</organism>